<feature type="binding site" evidence="6">
    <location>
        <position position="259"/>
    </location>
    <ligand>
        <name>Mn(2+)</name>
        <dbReference type="ChEBI" id="CHEBI:29035"/>
    </ligand>
</feature>
<comment type="function">
    <text evidence="6">Catalyzes the interconversion of L-rhamnose and L-rhamnulose.</text>
</comment>
<dbReference type="GO" id="GO:0030145">
    <property type="term" value="F:manganese ion binding"/>
    <property type="evidence" value="ECO:0007669"/>
    <property type="project" value="UniProtKB-UniRule"/>
</dbReference>
<dbReference type="GO" id="GO:0008740">
    <property type="term" value="F:L-rhamnose isomerase activity"/>
    <property type="evidence" value="ECO:0007669"/>
    <property type="project" value="UniProtKB-UniRule"/>
</dbReference>
<dbReference type="NCBIfam" id="NF002203">
    <property type="entry name" value="PRK01076.1"/>
    <property type="match status" value="1"/>
</dbReference>
<dbReference type="InterPro" id="IPR009308">
    <property type="entry name" value="Rhamnose_isomerase"/>
</dbReference>
<reference evidence="8" key="1">
    <citation type="submission" date="2020-08" db="EMBL/GenBank/DDBJ databases">
        <title>Genome public.</title>
        <authorList>
            <person name="Liu C."/>
            <person name="Sun Q."/>
        </authorList>
    </citation>
    <scope>NUCLEOTIDE SEQUENCE</scope>
    <source>
        <strain evidence="8">NSJ-40</strain>
    </source>
</reference>
<dbReference type="GO" id="GO:0019301">
    <property type="term" value="P:rhamnose catabolic process"/>
    <property type="evidence" value="ECO:0007669"/>
    <property type="project" value="UniProtKB-UniRule"/>
</dbReference>
<keyword evidence="3 6" id="KW-0464">Manganese</keyword>
<evidence type="ECO:0000256" key="3">
    <source>
        <dbReference type="ARBA" id="ARBA00023211"/>
    </source>
</evidence>
<dbReference type="AlphaFoldDB" id="A0A926D8G4"/>
<gene>
    <name evidence="6" type="primary">rhaA</name>
    <name evidence="8" type="ORF">IAG03_04430</name>
</gene>
<evidence type="ECO:0000256" key="5">
    <source>
        <dbReference type="ARBA" id="ARBA00023308"/>
    </source>
</evidence>
<comment type="pathway">
    <text evidence="6">Carbohydrate degradation; L-rhamnose degradation; glycerone phosphate from L-rhamnose: step 1/3.</text>
</comment>
<dbReference type="NCBIfam" id="TIGR01748">
    <property type="entry name" value="rhaA"/>
    <property type="match status" value="1"/>
</dbReference>
<keyword evidence="5 6" id="KW-0684">Rhamnose metabolism</keyword>
<dbReference type="Proteomes" id="UP000651482">
    <property type="component" value="Unassembled WGS sequence"/>
</dbReference>
<dbReference type="GO" id="GO:0005737">
    <property type="term" value="C:cytoplasm"/>
    <property type="evidence" value="ECO:0007669"/>
    <property type="project" value="UniProtKB-SubCell"/>
</dbReference>
<evidence type="ECO:0000256" key="6">
    <source>
        <dbReference type="HAMAP-Rule" id="MF_00541"/>
    </source>
</evidence>
<evidence type="ECO:0000256" key="7">
    <source>
        <dbReference type="NCBIfam" id="TIGR01748"/>
    </source>
</evidence>
<dbReference type="EC" id="5.3.1.14" evidence="6 7"/>
<comment type="subcellular location">
    <subcellularLocation>
        <location evidence="6">Cytoplasm</location>
    </subcellularLocation>
</comment>
<comment type="cofactor">
    <cofactor evidence="6">
        <name>Mn(2+)</name>
        <dbReference type="ChEBI" id="CHEBI:29035"/>
    </cofactor>
    <text evidence="6">Binds 1 Mn(2+) ion per subunit.</text>
</comment>
<evidence type="ECO:0000256" key="1">
    <source>
        <dbReference type="ARBA" id="ARBA00022490"/>
    </source>
</evidence>
<evidence type="ECO:0000256" key="4">
    <source>
        <dbReference type="ARBA" id="ARBA00023235"/>
    </source>
</evidence>
<keyword evidence="9" id="KW-1185">Reference proteome</keyword>
<dbReference type="PANTHER" id="PTHR30268:SF0">
    <property type="entry name" value="L-RHAMNOSE ISOMERASE"/>
    <property type="match status" value="1"/>
</dbReference>
<keyword evidence="4 6" id="KW-0413">Isomerase</keyword>
<organism evidence="8 9">
    <name type="scientific">Yeguia hominis</name>
    <dbReference type="NCBI Taxonomy" id="2763662"/>
    <lineage>
        <taxon>Bacteria</taxon>
        <taxon>Bacillati</taxon>
        <taxon>Bacillota</taxon>
        <taxon>Clostridia</taxon>
        <taxon>Eubacteriales</taxon>
        <taxon>Yeguiaceae</taxon>
        <taxon>Yeguia</taxon>
    </lineage>
</organism>
<dbReference type="SUPFAM" id="SSF51658">
    <property type="entry name" value="Xylose isomerase-like"/>
    <property type="match status" value="1"/>
</dbReference>
<dbReference type="RefSeq" id="WP_249318606.1">
    <property type="nucleotide sequence ID" value="NZ_JACRSN010000005.1"/>
</dbReference>
<dbReference type="InterPro" id="IPR050337">
    <property type="entry name" value="L-rhamnose_isomerase"/>
</dbReference>
<evidence type="ECO:0000256" key="2">
    <source>
        <dbReference type="ARBA" id="ARBA00022723"/>
    </source>
</evidence>
<proteinExistence type="inferred from homology"/>
<feature type="binding site" evidence="6">
    <location>
        <position position="291"/>
    </location>
    <ligand>
        <name>Mn(2+)</name>
        <dbReference type="ChEBI" id="CHEBI:29035"/>
    </ligand>
</feature>
<dbReference type="HAMAP" id="MF_00541">
    <property type="entry name" value="RhaA"/>
    <property type="match status" value="1"/>
</dbReference>
<protein>
    <recommendedName>
        <fullName evidence="6 7">L-rhamnose isomerase</fullName>
        <ecNumber evidence="6 7">5.3.1.14</ecNumber>
    </recommendedName>
</protein>
<comment type="catalytic activity">
    <reaction evidence="6">
        <text>L-rhamnopyranose = L-rhamnulose</text>
        <dbReference type="Rhea" id="RHEA:23160"/>
        <dbReference type="ChEBI" id="CHEBI:17897"/>
        <dbReference type="ChEBI" id="CHEBI:62346"/>
        <dbReference type="EC" id="5.3.1.14"/>
    </reaction>
</comment>
<name>A0A926D8G4_9FIRM</name>
<keyword evidence="1 6" id="KW-0963">Cytoplasm</keyword>
<comment type="similarity">
    <text evidence="6">Belongs to the rhamnose isomerase family.</text>
</comment>
<accession>A0A926D8G4</accession>
<comment type="caution">
    <text evidence="8">The sequence shown here is derived from an EMBL/GenBank/DDBJ whole genome shotgun (WGS) entry which is preliminary data.</text>
</comment>
<dbReference type="GO" id="GO:0019324">
    <property type="term" value="P:L-lyxose metabolic process"/>
    <property type="evidence" value="ECO:0007669"/>
    <property type="project" value="TreeGrafter"/>
</dbReference>
<dbReference type="EMBL" id="JACRSN010000005">
    <property type="protein sequence ID" value="MBC8533259.1"/>
    <property type="molecule type" value="Genomic_DNA"/>
</dbReference>
<dbReference type="Gene3D" id="3.20.20.150">
    <property type="entry name" value="Divalent-metal-dependent TIM barrel enzymes"/>
    <property type="match status" value="1"/>
</dbReference>
<dbReference type="Pfam" id="PF06134">
    <property type="entry name" value="RhaA"/>
    <property type="match status" value="1"/>
</dbReference>
<keyword evidence="2 6" id="KW-0479">Metal-binding</keyword>
<feature type="binding site" evidence="6">
    <location>
        <position position="293"/>
    </location>
    <ligand>
        <name>Mn(2+)</name>
        <dbReference type="ChEBI" id="CHEBI:29035"/>
    </ligand>
</feature>
<dbReference type="PANTHER" id="PTHR30268">
    <property type="entry name" value="L-RHAMNOSE ISOMERASE"/>
    <property type="match status" value="1"/>
</dbReference>
<evidence type="ECO:0000313" key="8">
    <source>
        <dbReference type="EMBL" id="MBC8533259.1"/>
    </source>
</evidence>
<dbReference type="InterPro" id="IPR036237">
    <property type="entry name" value="Xyl_isomerase-like_sf"/>
</dbReference>
<sequence length="416" mass="46896">MNRYESAKELYAQIGVDTDQALKTLASVPISMHCWQGDDIGGFEDNGGASGGIAATGNFPGKARNPEELMADIKMAFSVIPGKHRLNLHALYAIGQPGEKVARNRIEPRHFQPWVDFARAEGIGLDFNSSFFSHPMAADNLTLAHPDPAVREFWVEHGIACRKIADYMGAQLGSSCLHDVWIPDGYKDFPADRMGPRMLLKDSLDKMFAVKYDPAHMRDCVEAKLFGIGVEAFTVGSHEFYMNYVAHNPDVLYLMDSGHFHPTESIADKISALLLFEDRIALHVTRPMRWDSDHVVLLDGDTQEIAREIIRCKALDRVVIGLDFFDAGINRIAAWAVGMRNMQKALLSALLMPHDTLKKMQEERRFTEQMALQEELKTYPLGDVWDQFCEMQNVPVRGAWLKEVERYSAVHFPERA</sequence>
<evidence type="ECO:0000313" key="9">
    <source>
        <dbReference type="Proteomes" id="UP000651482"/>
    </source>
</evidence>